<sequence>MQEEAKYRIWTQTVSFLSNSGQVPRFTSWHYTHTTESSQRKATGMCNRKVILAVTLIACTVSCVERDGRCKTCHQHRAALLDAVNGNHTDLIRTQKKLVKVKGMLKKLQTDHQEADRRFNAAMKENTILINALTRSQEAYRLLLEEFQDALTLNNQRSEYQEYLIKDAEYKLAKSKRDAYEINTELWEVNEKLRKEMTFLKVNFTETQVEKDSMENYYGRTLRGCVLDETRVQKALLVANQEKGDILRDMKAMELNYSQLVTEKDAMEDFYVDAVKILLHEHAIKQDANDDTLL</sequence>
<name>A0A5B7EQG9_PORTR</name>
<comment type="caution">
    <text evidence="1">The sequence shown here is derived from an EMBL/GenBank/DDBJ whole genome shotgun (WGS) entry which is preliminary data.</text>
</comment>
<reference evidence="1 2" key="1">
    <citation type="submission" date="2019-05" db="EMBL/GenBank/DDBJ databases">
        <title>Another draft genome of Portunus trituberculatus and its Hox gene families provides insights of decapod evolution.</title>
        <authorList>
            <person name="Jeong J.-H."/>
            <person name="Song I."/>
            <person name="Kim S."/>
            <person name="Choi T."/>
            <person name="Kim D."/>
            <person name="Ryu S."/>
            <person name="Kim W."/>
        </authorList>
    </citation>
    <scope>NUCLEOTIDE SEQUENCE [LARGE SCALE GENOMIC DNA]</scope>
    <source>
        <tissue evidence="1">Muscle</tissue>
    </source>
</reference>
<evidence type="ECO:0000313" key="1">
    <source>
        <dbReference type="EMBL" id="MPC36821.1"/>
    </source>
</evidence>
<protein>
    <submittedName>
        <fullName evidence="1">Uncharacterized protein</fullName>
    </submittedName>
</protein>
<gene>
    <name evidence="1" type="ORF">E2C01_030288</name>
</gene>
<dbReference type="AlphaFoldDB" id="A0A5B7EQG9"/>
<organism evidence="1 2">
    <name type="scientific">Portunus trituberculatus</name>
    <name type="common">Swimming crab</name>
    <name type="synonym">Neptunus trituberculatus</name>
    <dbReference type="NCBI Taxonomy" id="210409"/>
    <lineage>
        <taxon>Eukaryota</taxon>
        <taxon>Metazoa</taxon>
        <taxon>Ecdysozoa</taxon>
        <taxon>Arthropoda</taxon>
        <taxon>Crustacea</taxon>
        <taxon>Multicrustacea</taxon>
        <taxon>Malacostraca</taxon>
        <taxon>Eumalacostraca</taxon>
        <taxon>Eucarida</taxon>
        <taxon>Decapoda</taxon>
        <taxon>Pleocyemata</taxon>
        <taxon>Brachyura</taxon>
        <taxon>Eubrachyura</taxon>
        <taxon>Portunoidea</taxon>
        <taxon>Portunidae</taxon>
        <taxon>Portuninae</taxon>
        <taxon>Portunus</taxon>
    </lineage>
</organism>
<keyword evidence="2" id="KW-1185">Reference proteome</keyword>
<dbReference type="Proteomes" id="UP000324222">
    <property type="component" value="Unassembled WGS sequence"/>
</dbReference>
<evidence type="ECO:0000313" key="2">
    <source>
        <dbReference type="Proteomes" id="UP000324222"/>
    </source>
</evidence>
<proteinExistence type="predicted"/>
<accession>A0A5B7EQG9</accession>
<dbReference type="EMBL" id="VSRR010003615">
    <property type="protein sequence ID" value="MPC36821.1"/>
    <property type="molecule type" value="Genomic_DNA"/>
</dbReference>